<comment type="caution">
    <text evidence="1">The sequence shown here is derived from an EMBL/GenBank/DDBJ whole genome shotgun (WGS) entry which is preliminary data.</text>
</comment>
<dbReference type="Proteomes" id="UP000276133">
    <property type="component" value="Unassembled WGS sequence"/>
</dbReference>
<name>A0A3M7SSF1_BRAPC</name>
<keyword evidence="2" id="KW-1185">Reference proteome</keyword>
<reference evidence="1 2" key="1">
    <citation type="journal article" date="2018" name="Sci. Rep.">
        <title>Genomic signatures of local adaptation to the degree of environmental predictability in rotifers.</title>
        <authorList>
            <person name="Franch-Gras L."/>
            <person name="Hahn C."/>
            <person name="Garcia-Roger E.M."/>
            <person name="Carmona M.J."/>
            <person name="Serra M."/>
            <person name="Gomez A."/>
        </authorList>
    </citation>
    <scope>NUCLEOTIDE SEQUENCE [LARGE SCALE GENOMIC DNA]</scope>
    <source>
        <strain evidence="1">HYR1</strain>
    </source>
</reference>
<sequence>MGSAHVPSTAIFQKYLKFGFSPPTTNVYKHDASSNLRSPFGSSAFHEGEDQSPVALNCFP</sequence>
<proteinExistence type="predicted"/>
<evidence type="ECO:0000313" key="1">
    <source>
        <dbReference type="EMBL" id="RNA38527.1"/>
    </source>
</evidence>
<evidence type="ECO:0000313" key="2">
    <source>
        <dbReference type="Proteomes" id="UP000276133"/>
    </source>
</evidence>
<protein>
    <submittedName>
        <fullName evidence="1">Uncharacterized protein</fullName>
    </submittedName>
</protein>
<dbReference type="EMBL" id="REGN01000860">
    <property type="protein sequence ID" value="RNA38527.1"/>
    <property type="molecule type" value="Genomic_DNA"/>
</dbReference>
<gene>
    <name evidence="1" type="ORF">BpHYR1_016945</name>
</gene>
<organism evidence="1 2">
    <name type="scientific">Brachionus plicatilis</name>
    <name type="common">Marine rotifer</name>
    <name type="synonym">Brachionus muelleri</name>
    <dbReference type="NCBI Taxonomy" id="10195"/>
    <lineage>
        <taxon>Eukaryota</taxon>
        <taxon>Metazoa</taxon>
        <taxon>Spiralia</taxon>
        <taxon>Gnathifera</taxon>
        <taxon>Rotifera</taxon>
        <taxon>Eurotatoria</taxon>
        <taxon>Monogononta</taxon>
        <taxon>Pseudotrocha</taxon>
        <taxon>Ploima</taxon>
        <taxon>Brachionidae</taxon>
        <taxon>Brachionus</taxon>
    </lineage>
</organism>
<accession>A0A3M7SSF1</accession>
<dbReference type="AlphaFoldDB" id="A0A3M7SSF1"/>